<dbReference type="Pfam" id="PF20434">
    <property type="entry name" value="BD-FAE"/>
    <property type="match status" value="1"/>
</dbReference>
<reference evidence="3 4" key="1">
    <citation type="submission" date="2022-10" db="EMBL/GenBank/DDBJ databases">
        <title>Draft genome assembly of moderately radiation resistant bacterium Metabacillus halosaccharovorans.</title>
        <authorList>
            <person name="Pal S."/>
            <person name="Gopinathan A."/>
        </authorList>
    </citation>
    <scope>NUCLEOTIDE SEQUENCE [LARGE SCALE GENOMIC DNA]</scope>
    <source>
        <strain evidence="3 4">VITHBRA001</strain>
    </source>
</reference>
<evidence type="ECO:0000256" key="1">
    <source>
        <dbReference type="ARBA" id="ARBA00022801"/>
    </source>
</evidence>
<dbReference type="PANTHER" id="PTHR48081:SF6">
    <property type="entry name" value="PEPTIDASE S9 PROLYL OLIGOPEPTIDASE CATALYTIC DOMAIN-CONTAINING PROTEIN"/>
    <property type="match status" value="1"/>
</dbReference>
<keyword evidence="4" id="KW-1185">Reference proteome</keyword>
<name>A0ABT3DH20_9BACI</name>
<dbReference type="Proteomes" id="UP001526147">
    <property type="component" value="Unassembled WGS sequence"/>
</dbReference>
<dbReference type="RefSeq" id="WP_264142970.1">
    <property type="nucleotide sequence ID" value="NZ_JAOYEY010000037.1"/>
</dbReference>
<dbReference type="InterPro" id="IPR049492">
    <property type="entry name" value="BD-FAE-like_dom"/>
</dbReference>
<sequence>MKSEVIKFYDDRDDVTLTTYMIADSPELLGGKKRPAILICPGGAYLACSDREGEAVALRFAAMGYHAFVLRYSTYMGGEVGFPDFQEEMKVKEHSIHPTPMREIGKAMLTIREHAEDWLVDVNKIAICGFSAGAHNCAMYSVYWNKPIMHEYFKEKPDMFKPAATILGYTLSDYLFMRSFPKSPIDSKLFEAANLAFTGNKEPDEETLKEISPVFHVSESTPPMFLWATSEDTLVPAQHTLRMAHALADKNIPYEVHIYEKGPHGLSLSNQATAQAKSQMYRDAARWIVEAEAWLEKRFALELPELTPFELMEKEHKR</sequence>
<dbReference type="Gene3D" id="3.40.50.1820">
    <property type="entry name" value="alpha/beta hydrolase"/>
    <property type="match status" value="1"/>
</dbReference>
<comment type="caution">
    <text evidence="3">The sequence shown here is derived from an EMBL/GenBank/DDBJ whole genome shotgun (WGS) entry which is preliminary data.</text>
</comment>
<organism evidence="3 4">
    <name type="scientific">Metabacillus halosaccharovorans</name>
    <dbReference type="NCBI Taxonomy" id="930124"/>
    <lineage>
        <taxon>Bacteria</taxon>
        <taxon>Bacillati</taxon>
        <taxon>Bacillota</taxon>
        <taxon>Bacilli</taxon>
        <taxon>Bacillales</taxon>
        <taxon>Bacillaceae</taxon>
        <taxon>Metabacillus</taxon>
    </lineage>
</organism>
<keyword evidence="1 3" id="KW-0378">Hydrolase</keyword>
<dbReference type="InterPro" id="IPR029058">
    <property type="entry name" value="AB_hydrolase_fold"/>
</dbReference>
<evidence type="ECO:0000313" key="4">
    <source>
        <dbReference type="Proteomes" id="UP001526147"/>
    </source>
</evidence>
<evidence type="ECO:0000259" key="2">
    <source>
        <dbReference type="Pfam" id="PF20434"/>
    </source>
</evidence>
<dbReference type="PANTHER" id="PTHR48081">
    <property type="entry name" value="AB HYDROLASE SUPERFAMILY PROTEIN C4A8.06C"/>
    <property type="match status" value="1"/>
</dbReference>
<feature type="domain" description="BD-FAE-like" evidence="2">
    <location>
        <begin position="88"/>
        <end position="247"/>
    </location>
</feature>
<dbReference type="EMBL" id="JAOYEY010000037">
    <property type="protein sequence ID" value="MCV9886338.1"/>
    <property type="molecule type" value="Genomic_DNA"/>
</dbReference>
<accession>A0ABT3DH20</accession>
<dbReference type="GO" id="GO:0016787">
    <property type="term" value="F:hydrolase activity"/>
    <property type="evidence" value="ECO:0007669"/>
    <property type="project" value="UniProtKB-KW"/>
</dbReference>
<protein>
    <submittedName>
        <fullName evidence="3">Alpha/beta hydrolase</fullName>
    </submittedName>
</protein>
<dbReference type="InterPro" id="IPR050300">
    <property type="entry name" value="GDXG_lipolytic_enzyme"/>
</dbReference>
<evidence type="ECO:0000313" key="3">
    <source>
        <dbReference type="EMBL" id="MCV9886338.1"/>
    </source>
</evidence>
<proteinExistence type="predicted"/>
<dbReference type="SUPFAM" id="SSF53474">
    <property type="entry name" value="alpha/beta-Hydrolases"/>
    <property type="match status" value="1"/>
</dbReference>
<gene>
    <name evidence="3" type="ORF">OIH86_11775</name>
</gene>